<evidence type="ECO:0000313" key="4">
    <source>
        <dbReference type="Proteomes" id="UP001596022"/>
    </source>
</evidence>
<sequence>MKSDKILDATGLSCPMPIIIAKKAIDDLLSGEVLEIHVTDKGAKSDIPAWAKAGGHELLSENEAGNVLKFWIRKA</sequence>
<dbReference type="InterPro" id="IPR001455">
    <property type="entry name" value="TusA-like"/>
</dbReference>
<dbReference type="PANTHER" id="PTHR33279">
    <property type="entry name" value="SULFUR CARRIER PROTEIN YEDF-RELATED"/>
    <property type="match status" value="1"/>
</dbReference>
<organism evidence="3 4">
    <name type="scientific">Camelliibacillus cellulosilyticus</name>
    <dbReference type="NCBI Taxonomy" id="2174486"/>
    <lineage>
        <taxon>Bacteria</taxon>
        <taxon>Bacillati</taxon>
        <taxon>Bacillota</taxon>
        <taxon>Bacilli</taxon>
        <taxon>Bacillales</taxon>
        <taxon>Sporolactobacillaceae</taxon>
        <taxon>Camelliibacillus</taxon>
    </lineage>
</organism>
<accession>A0ABV9GMX0</accession>
<comment type="similarity">
    <text evidence="1">Belongs to the sulfur carrier protein TusA family.</text>
</comment>
<reference evidence="4" key="1">
    <citation type="journal article" date="2019" name="Int. J. Syst. Evol. Microbiol.">
        <title>The Global Catalogue of Microorganisms (GCM) 10K type strain sequencing project: providing services to taxonomists for standard genome sequencing and annotation.</title>
        <authorList>
            <consortium name="The Broad Institute Genomics Platform"/>
            <consortium name="The Broad Institute Genome Sequencing Center for Infectious Disease"/>
            <person name="Wu L."/>
            <person name="Ma J."/>
        </authorList>
    </citation>
    <scope>NUCLEOTIDE SEQUENCE [LARGE SCALE GENOMIC DNA]</scope>
    <source>
        <strain evidence="4">CGMCC 1.16306</strain>
    </source>
</reference>
<keyword evidence="4" id="KW-1185">Reference proteome</keyword>
<dbReference type="RefSeq" id="WP_376845769.1">
    <property type="nucleotide sequence ID" value="NZ_JBHSFW010000002.1"/>
</dbReference>
<evidence type="ECO:0000259" key="2">
    <source>
        <dbReference type="PROSITE" id="PS01148"/>
    </source>
</evidence>
<dbReference type="Pfam" id="PF01206">
    <property type="entry name" value="TusA"/>
    <property type="match status" value="1"/>
</dbReference>
<dbReference type="Proteomes" id="UP001596022">
    <property type="component" value="Unassembled WGS sequence"/>
</dbReference>
<feature type="domain" description="UPF0033" evidence="2">
    <location>
        <begin position="7"/>
        <end position="31"/>
    </location>
</feature>
<dbReference type="Gene3D" id="3.30.110.40">
    <property type="entry name" value="TusA-like domain"/>
    <property type="match status" value="1"/>
</dbReference>
<proteinExistence type="inferred from homology"/>
<gene>
    <name evidence="3" type="ORF">ACFO4N_07605</name>
</gene>
<comment type="caution">
    <text evidence="3">The sequence shown here is derived from an EMBL/GenBank/DDBJ whole genome shotgun (WGS) entry which is preliminary data.</text>
</comment>
<dbReference type="PANTHER" id="PTHR33279:SF6">
    <property type="entry name" value="SULFUR CARRIER PROTEIN YEDF-RELATED"/>
    <property type="match status" value="1"/>
</dbReference>
<protein>
    <submittedName>
        <fullName evidence="3">Sulfurtransferase TusA family protein</fullName>
    </submittedName>
</protein>
<dbReference type="SUPFAM" id="SSF64307">
    <property type="entry name" value="SirA-like"/>
    <property type="match status" value="1"/>
</dbReference>
<dbReference type="InterPro" id="IPR036868">
    <property type="entry name" value="TusA-like_sf"/>
</dbReference>
<dbReference type="PROSITE" id="PS01148">
    <property type="entry name" value="UPF0033"/>
    <property type="match status" value="1"/>
</dbReference>
<dbReference type="CDD" id="cd00291">
    <property type="entry name" value="SirA_YedF_YeeD"/>
    <property type="match status" value="1"/>
</dbReference>
<dbReference type="EMBL" id="JBHSFW010000002">
    <property type="protein sequence ID" value="MFC4618600.1"/>
    <property type="molecule type" value="Genomic_DNA"/>
</dbReference>
<evidence type="ECO:0000313" key="3">
    <source>
        <dbReference type="EMBL" id="MFC4618600.1"/>
    </source>
</evidence>
<name>A0ABV9GMX0_9BACL</name>
<evidence type="ECO:0000256" key="1">
    <source>
        <dbReference type="ARBA" id="ARBA00008984"/>
    </source>
</evidence>